<reference evidence="2 3" key="1">
    <citation type="submission" date="2018-04" db="EMBL/GenBank/DDBJ databases">
        <title>Pelagivirga bohaiensis gen. nov., sp. nov., a bacterium isolated from the Bohai Sea.</title>
        <authorList>
            <person name="Ji X."/>
        </authorList>
    </citation>
    <scope>NUCLEOTIDE SEQUENCE [LARGE SCALE GENOMIC DNA]</scope>
    <source>
        <strain evidence="2 3">BH-SD16</strain>
    </source>
</reference>
<dbReference type="CDD" id="cd00531">
    <property type="entry name" value="NTF2_like"/>
    <property type="match status" value="1"/>
</dbReference>
<dbReference type="RefSeq" id="WP_108641593.1">
    <property type="nucleotide sequence ID" value="NZ_QCYG01000008.1"/>
</dbReference>
<evidence type="ECO:0000313" key="2">
    <source>
        <dbReference type="EMBL" id="PVA05740.1"/>
    </source>
</evidence>
<gene>
    <name evidence="2" type="ORF">DC363_13000</name>
</gene>
<comment type="caution">
    <text evidence="2">The sequence shown here is derived from an EMBL/GenBank/DDBJ whole genome shotgun (WGS) entry which is preliminary data.</text>
</comment>
<dbReference type="Proteomes" id="UP000244817">
    <property type="component" value="Unassembled WGS sequence"/>
</dbReference>
<dbReference type="SUPFAM" id="SSF54427">
    <property type="entry name" value="NTF2-like"/>
    <property type="match status" value="1"/>
</dbReference>
<dbReference type="Gene3D" id="3.10.450.50">
    <property type="match status" value="1"/>
</dbReference>
<evidence type="ECO:0000259" key="1">
    <source>
        <dbReference type="Pfam" id="PF13577"/>
    </source>
</evidence>
<dbReference type="Pfam" id="PF13577">
    <property type="entry name" value="SnoaL_4"/>
    <property type="match status" value="1"/>
</dbReference>
<dbReference type="InterPro" id="IPR037401">
    <property type="entry name" value="SnoaL-like"/>
</dbReference>
<keyword evidence="3" id="KW-1185">Reference proteome</keyword>
<sequence length="212" mass="24616">MSDDTTRDILARLDRIESREELRQLPAKYALALDMRDMDALVGLFPEDVRAGGGKTGRGALKAWFTETLSQQFDGTSHHVGGQIIEFLDADTAVGIVYSKNEHETGAEWVIMQMMYHDRYERIEGRWYFRSRQPLYWYATDLNKPPIGNRKMRWPGREPYEGNYHNLFPSWAAFWSRRDQGDSLPAVADPAPLEQFIETMRKGNEVENIRVR</sequence>
<dbReference type="InterPro" id="IPR032710">
    <property type="entry name" value="NTF2-like_dom_sf"/>
</dbReference>
<proteinExistence type="predicted"/>
<dbReference type="OrthoDB" id="1492465at2"/>
<accession>A0A2T7FU94</accession>
<organism evidence="2 3">
    <name type="scientific">Thalassorhabdomicrobium marinisediminis</name>
    <dbReference type="NCBI Taxonomy" id="2170577"/>
    <lineage>
        <taxon>Bacteria</taxon>
        <taxon>Pseudomonadati</taxon>
        <taxon>Pseudomonadota</taxon>
        <taxon>Alphaproteobacteria</taxon>
        <taxon>Rhodobacterales</taxon>
        <taxon>Paracoccaceae</taxon>
        <taxon>Thalassorhabdomicrobium</taxon>
    </lineage>
</organism>
<name>A0A2T7FU94_9RHOB</name>
<feature type="domain" description="SnoaL-like" evidence="1">
    <location>
        <begin position="15"/>
        <end position="132"/>
    </location>
</feature>
<dbReference type="AlphaFoldDB" id="A0A2T7FU94"/>
<dbReference type="EMBL" id="QCYG01000008">
    <property type="protein sequence ID" value="PVA05740.1"/>
    <property type="molecule type" value="Genomic_DNA"/>
</dbReference>
<protein>
    <recommendedName>
        <fullName evidence="1">SnoaL-like domain-containing protein</fullName>
    </recommendedName>
</protein>
<evidence type="ECO:0000313" key="3">
    <source>
        <dbReference type="Proteomes" id="UP000244817"/>
    </source>
</evidence>